<evidence type="ECO:0008006" key="3">
    <source>
        <dbReference type="Google" id="ProtNLM"/>
    </source>
</evidence>
<gene>
    <name evidence="1" type="ORF">GJ668_15585</name>
</gene>
<name>A0A6N8EE33_9GAMM</name>
<dbReference type="Pfam" id="PF09613">
    <property type="entry name" value="HrpB1_HrpK"/>
    <property type="match status" value="1"/>
</dbReference>
<proteinExistence type="predicted"/>
<evidence type="ECO:0000313" key="2">
    <source>
        <dbReference type="Proteomes" id="UP000434044"/>
    </source>
</evidence>
<reference evidence="1 2" key="1">
    <citation type="submission" date="2019-11" db="EMBL/GenBank/DDBJ databases">
        <title>Whole-genome sequence of the anaerobic purple sulfur bacterium Allochromatium palmeri DSM 15591.</title>
        <authorList>
            <person name="Kyndt J.A."/>
            <person name="Meyer T.E."/>
        </authorList>
    </citation>
    <scope>NUCLEOTIDE SEQUENCE [LARGE SCALE GENOMIC DNA]</scope>
    <source>
        <strain evidence="1 2">DSM 15591</strain>
    </source>
</reference>
<dbReference type="SUPFAM" id="SSF48452">
    <property type="entry name" value="TPR-like"/>
    <property type="match status" value="1"/>
</dbReference>
<protein>
    <recommendedName>
        <fullName evidence="3">Tetratricopeptide repeat protein</fullName>
    </recommendedName>
</protein>
<organism evidence="1 2">
    <name type="scientific">Allochromatium palmeri</name>
    <dbReference type="NCBI Taxonomy" id="231048"/>
    <lineage>
        <taxon>Bacteria</taxon>
        <taxon>Pseudomonadati</taxon>
        <taxon>Pseudomonadota</taxon>
        <taxon>Gammaproteobacteria</taxon>
        <taxon>Chromatiales</taxon>
        <taxon>Chromatiaceae</taxon>
        <taxon>Allochromatium</taxon>
    </lineage>
</organism>
<dbReference type="EMBL" id="WNKT01000042">
    <property type="protein sequence ID" value="MTW22495.1"/>
    <property type="molecule type" value="Genomic_DNA"/>
</dbReference>
<sequence length="126" mass="13563">MDIDEDLVRLLAELASIAGGRCLADQTEALVGALAVLRPDNERPYLIQALARLNLGDAEGAERILRDRALKTNPVGGMAMAYLGLVLHQQGRIAERDQVLRAALDSQDGDEDAARLARHLLNTAPA</sequence>
<dbReference type="Proteomes" id="UP000434044">
    <property type="component" value="Unassembled WGS sequence"/>
</dbReference>
<dbReference type="Gene3D" id="1.25.40.10">
    <property type="entry name" value="Tetratricopeptide repeat domain"/>
    <property type="match status" value="1"/>
</dbReference>
<comment type="caution">
    <text evidence="1">The sequence shown here is derived from an EMBL/GenBank/DDBJ whole genome shotgun (WGS) entry which is preliminary data.</text>
</comment>
<dbReference type="InterPro" id="IPR011990">
    <property type="entry name" value="TPR-like_helical_dom_sf"/>
</dbReference>
<dbReference type="OrthoDB" id="549777at2"/>
<dbReference type="RefSeq" id="WP_155451058.1">
    <property type="nucleotide sequence ID" value="NZ_WNKT01000042.1"/>
</dbReference>
<dbReference type="InterPro" id="IPR013394">
    <property type="entry name" value="T3SS_HrpB1/HrpK"/>
</dbReference>
<evidence type="ECO:0000313" key="1">
    <source>
        <dbReference type="EMBL" id="MTW22495.1"/>
    </source>
</evidence>
<accession>A0A6N8EE33</accession>
<dbReference type="AlphaFoldDB" id="A0A6N8EE33"/>
<keyword evidence="2" id="KW-1185">Reference proteome</keyword>